<keyword evidence="1" id="KW-0808">Transferase</keyword>
<evidence type="ECO:0000259" key="8">
    <source>
        <dbReference type="PROSITE" id="PS51459"/>
    </source>
</evidence>
<dbReference type="Gene3D" id="1.10.3290.10">
    <property type="entry name" value="Fido-like domain"/>
    <property type="match status" value="1"/>
</dbReference>
<dbReference type="OrthoDB" id="9807853at2"/>
<dbReference type="RefSeq" id="WP_102847173.1">
    <property type="nucleotide sequence ID" value="NZ_JAMOIG010000004.1"/>
</dbReference>
<dbReference type="PROSITE" id="PS51459">
    <property type="entry name" value="FIDO"/>
    <property type="match status" value="1"/>
</dbReference>
<dbReference type="GO" id="GO:0051302">
    <property type="term" value="P:regulation of cell division"/>
    <property type="evidence" value="ECO:0007669"/>
    <property type="project" value="TreeGrafter"/>
</dbReference>
<dbReference type="Proteomes" id="UP000235897">
    <property type="component" value="Unassembled WGS sequence"/>
</dbReference>
<reference evidence="9 10" key="1">
    <citation type="submission" date="2018-01" db="EMBL/GenBank/DDBJ databases">
        <title>Denitrification phenotypes of diverse strains of Pseudomonas stutzeri.</title>
        <authorList>
            <person name="Milligan D.A."/>
            <person name="Bergaust L."/>
            <person name="Bakken L.R."/>
            <person name="Frostegard A."/>
        </authorList>
    </citation>
    <scope>NUCLEOTIDE SEQUENCE [LARGE SCALE GENOMIC DNA]</scope>
    <source>
        <strain evidence="9 10">28a3</strain>
    </source>
</reference>
<dbReference type="SUPFAM" id="SSF140931">
    <property type="entry name" value="Fic-like"/>
    <property type="match status" value="1"/>
</dbReference>
<dbReference type="NCBIfam" id="NF007672">
    <property type="entry name" value="PRK10347.1"/>
    <property type="match status" value="1"/>
</dbReference>
<dbReference type="EMBL" id="POUW01000006">
    <property type="protein sequence ID" value="PNG04227.1"/>
    <property type="molecule type" value="Genomic_DNA"/>
</dbReference>
<evidence type="ECO:0000256" key="4">
    <source>
        <dbReference type="ARBA" id="ARBA00022840"/>
    </source>
</evidence>
<comment type="catalytic activity">
    <reaction evidence="6">
        <text>L-threonyl-[protein] + ATP = 3-O-(5'-adenylyl)-L-threonyl-[protein] + diphosphate</text>
        <dbReference type="Rhea" id="RHEA:54292"/>
        <dbReference type="Rhea" id="RHEA-COMP:11060"/>
        <dbReference type="Rhea" id="RHEA-COMP:13847"/>
        <dbReference type="ChEBI" id="CHEBI:30013"/>
        <dbReference type="ChEBI" id="CHEBI:30616"/>
        <dbReference type="ChEBI" id="CHEBI:33019"/>
        <dbReference type="ChEBI" id="CHEBI:138113"/>
        <dbReference type="EC" id="2.7.7.108"/>
    </reaction>
</comment>
<accession>A0A2N8SP01</accession>
<dbReference type="PANTHER" id="PTHR39560:SF1">
    <property type="entry name" value="PROTEIN ADENYLYLTRANSFERASE FIC-RELATED"/>
    <property type="match status" value="1"/>
</dbReference>
<evidence type="ECO:0000256" key="2">
    <source>
        <dbReference type="ARBA" id="ARBA00022695"/>
    </source>
</evidence>
<gene>
    <name evidence="9" type="ORF">CXL00_15580</name>
</gene>
<organism evidence="9 10">
    <name type="scientific">Stutzerimonas stutzeri</name>
    <name type="common">Pseudomonas stutzeri</name>
    <dbReference type="NCBI Taxonomy" id="316"/>
    <lineage>
        <taxon>Bacteria</taxon>
        <taxon>Pseudomonadati</taxon>
        <taxon>Pseudomonadota</taxon>
        <taxon>Gammaproteobacteria</taxon>
        <taxon>Pseudomonadales</taxon>
        <taxon>Pseudomonadaceae</taxon>
        <taxon>Stutzerimonas</taxon>
    </lineage>
</organism>
<proteinExistence type="predicted"/>
<evidence type="ECO:0000256" key="5">
    <source>
        <dbReference type="ARBA" id="ARBA00034531"/>
    </source>
</evidence>
<evidence type="ECO:0000313" key="9">
    <source>
        <dbReference type="EMBL" id="PNG04227.1"/>
    </source>
</evidence>
<keyword evidence="3" id="KW-0547">Nucleotide-binding</keyword>
<dbReference type="InterPro" id="IPR003812">
    <property type="entry name" value="Fido"/>
</dbReference>
<feature type="domain" description="Fido" evidence="8">
    <location>
        <begin position="54"/>
        <end position="191"/>
    </location>
</feature>
<dbReference type="AlphaFoldDB" id="A0A2N8SP01"/>
<dbReference type="GO" id="GO:0070733">
    <property type="term" value="F:AMPylase activity"/>
    <property type="evidence" value="ECO:0007669"/>
    <property type="project" value="UniProtKB-EC"/>
</dbReference>
<keyword evidence="4" id="KW-0067">ATP-binding</keyword>
<protein>
    <recommendedName>
        <fullName evidence="5">protein adenylyltransferase</fullName>
        <ecNumber evidence="5">2.7.7.108</ecNumber>
    </recommendedName>
</protein>
<dbReference type="InterPro" id="IPR036597">
    <property type="entry name" value="Fido-like_dom_sf"/>
</dbReference>
<evidence type="ECO:0000256" key="1">
    <source>
        <dbReference type="ARBA" id="ARBA00022679"/>
    </source>
</evidence>
<evidence type="ECO:0000256" key="3">
    <source>
        <dbReference type="ARBA" id="ARBA00022741"/>
    </source>
</evidence>
<dbReference type="PANTHER" id="PTHR39560">
    <property type="entry name" value="PROTEIN ADENYLYLTRANSFERASE FIC-RELATED"/>
    <property type="match status" value="1"/>
</dbReference>
<evidence type="ECO:0000256" key="7">
    <source>
        <dbReference type="ARBA" id="ARBA00048696"/>
    </source>
</evidence>
<dbReference type="EC" id="2.7.7.108" evidence="5"/>
<evidence type="ECO:0000313" key="10">
    <source>
        <dbReference type="Proteomes" id="UP000235897"/>
    </source>
</evidence>
<comment type="catalytic activity">
    <reaction evidence="7">
        <text>L-tyrosyl-[protein] + ATP = O-(5'-adenylyl)-L-tyrosyl-[protein] + diphosphate</text>
        <dbReference type="Rhea" id="RHEA:54288"/>
        <dbReference type="Rhea" id="RHEA-COMP:10136"/>
        <dbReference type="Rhea" id="RHEA-COMP:13846"/>
        <dbReference type="ChEBI" id="CHEBI:30616"/>
        <dbReference type="ChEBI" id="CHEBI:33019"/>
        <dbReference type="ChEBI" id="CHEBI:46858"/>
        <dbReference type="ChEBI" id="CHEBI:83624"/>
        <dbReference type="EC" id="2.7.7.108"/>
    </reaction>
</comment>
<sequence>MLDKYGVGQDPLCYPGTTVLRNRFDLTDDQALHDAERTLSEIAASAIDFDLPPYDLPYLQRIHRTLFVDVYEWAGELRTVDISKGNTHFCNVTRIEAESAKLFRRLAEANWYEGMTRQQLTCAVAELYGDLNMIHPFREGNGRAQRILFDHIIINAGHEISWWEVEESEWIQANVDAVVCDYQLMTEIFQRCIGQAIR</sequence>
<dbReference type="Pfam" id="PF02661">
    <property type="entry name" value="Fic"/>
    <property type="match status" value="1"/>
</dbReference>
<dbReference type="GO" id="GO:0005524">
    <property type="term" value="F:ATP binding"/>
    <property type="evidence" value="ECO:0007669"/>
    <property type="project" value="UniProtKB-KW"/>
</dbReference>
<name>A0A2N8SP01_STUST</name>
<comment type="caution">
    <text evidence="9">The sequence shown here is derived from an EMBL/GenBank/DDBJ whole genome shotgun (WGS) entry which is preliminary data.</text>
</comment>
<keyword evidence="2" id="KW-0548">Nucleotidyltransferase</keyword>
<evidence type="ECO:0000256" key="6">
    <source>
        <dbReference type="ARBA" id="ARBA00047939"/>
    </source>
</evidence>